<evidence type="ECO:0000313" key="2">
    <source>
        <dbReference type="EMBL" id="KAK4270384.1"/>
    </source>
</evidence>
<keyword evidence="1" id="KW-0812">Transmembrane</keyword>
<proteinExistence type="predicted"/>
<feature type="transmembrane region" description="Helical" evidence="1">
    <location>
        <begin position="12"/>
        <end position="33"/>
    </location>
</feature>
<accession>A0AAE1MLZ0</accession>
<dbReference type="Proteomes" id="UP001293593">
    <property type="component" value="Unassembled WGS sequence"/>
</dbReference>
<comment type="caution">
    <text evidence="2">The sequence shown here is derived from an EMBL/GenBank/DDBJ whole genome shotgun (WGS) entry which is preliminary data.</text>
</comment>
<evidence type="ECO:0000313" key="3">
    <source>
        <dbReference type="Proteomes" id="UP001293593"/>
    </source>
</evidence>
<evidence type="ECO:0000256" key="1">
    <source>
        <dbReference type="SAM" id="Phobius"/>
    </source>
</evidence>
<sequence>MFLIQRSLLNTTLKMNMLVASLMIVILIVIHNLSQIVEL</sequence>
<keyword evidence="1" id="KW-0472">Membrane</keyword>
<dbReference type="EMBL" id="JAWXYG010000006">
    <property type="protein sequence ID" value="KAK4270384.1"/>
    <property type="molecule type" value="Genomic_DNA"/>
</dbReference>
<keyword evidence="1" id="KW-1133">Transmembrane helix</keyword>
<keyword evidence="3" id="KW-1185">Reference proteome</keyword>
<protein>
    <submittedName>
        <fullName evidence="2">Uncharacterized protein</fullName>
    </submittedName>
</protein>
<name>A0AAE1MLZ0_9FABA</name>
<dbReference type="AlphaFoldDB" id="A0AAE1MLZ0"/>
<reference evidence="2" key="1">
    <citation type="submission" date="2023-10" db="EMBL/GenBank/DDBJ databases">
        <title>Chromosome-level genome of the transformable northern wattle, Acacia crassicarpa.</title>
        <authorList>
            <person name="Massaro I."/>
            <person name="Sinha N.R."/>
            <person name="Poethig S."/>
            <person name="Leichty A.R."/>
        </authorList>
    </citation>
    <scope>NUCLEOTIDE SEQUENCE</scope>
    <source>
        <strain evidence="2">Acra3RX</strain>
        <tissue evidence="2">Leaf</tissue>
    </source>
</reference>
<organism evidence="2 3">
    <name type="scientific">Acacia crassicarpa</name>
    <name type="common">northern wattle</name>
    <dbReference type="NCBI Taxonomy" id="499986"/>
    <lineage>
        <taxon>Eukaryota</taxon>
        <taxon>Viridiplantae</taxon>
        <taxon>Streptophyta</taxon>
        <taxon>Embryophyta</taxon>
        <taxon>Tracheophyta</taxon>
        <taxon>Spermatophyta</taxon>
        <taxon>Magnoliopsida</taxon>
        <taxon>eudicotyledons</taxon>
        <taxon>Gunneridae</taxon>
        <taxon>Pentapetalae</taxon>
        <taxon>rosids</taxon>
        <taxon>fabids</taxon>
        <taxon>Fabales</taxon>
        <taxon>Fabaceae</taxon>
        <taxon>Caesalpinioideae</taxon>
        <taxon>mimosoid clade</taxon>
        <taxon>Acacieae</taxon>
        <taxon>Acacia</taxon>
    </lineage>
</organism>
<gene>
    <name evidence="2" type="ORF">QN277_023422</name>
</gene>